<evidence type="ECO:0000259" key="7">
    <source>
        <dbReference type="PROSITE" id="PS51186"/>
    </source>
</evidence>
<feature type="transmembrane region" description="Helical" evidence="6">
    <location>
        <begin position="384"/>
        <end position="406"/>
    </location>
</feature>
<dbReference type="GO" id="GO:0016755">
    <property type="term" value="F:aminoacyltransferase activity"/>
    <property type="evidence" value="ECO:0007669"/>
    <property type="project" value="TreeGrafter"/>
</dbReference>
<dbReference type="GO" id="GO:0005886">
    <property type="term" value="C:plasma membrane"/>
    <property type="evidence" value="ECO:0007669"/>
    <property type="project" value="UniProtKB-SubCell"/>
</dbReference>
<evidence type="ECO:0000313" key="9">
    <source>
        <dbReference type="Proteomes" id="UP000064967"/>
    </source>
</evidence>
<dbReference type="Proteomes" id="UP000064967">
    <property type="component" value="Chromosome"/>
</dbReference>
<feature type="domain" description="N-acetyltransferase" evidence="7">
    <location>
        <begin position="131"/>
        <end position="295"/>
    </location>
</feature>
<dbReference type="Pfam" id="PF09924">
    <property type="entry name" value="LPG_synthase_C"/>
    <property type="match status" value="1"/>
</dbReference>
<name>A0A0K1PNV9_9BACT</name>
<comment type="subcellular location">
    <subcellularLocation>
        <location evidence="1">Cell membrane</location>
        <topology evidence="1">Multi-pass membrane protein</topology>
    </subcellularLocation>
</comment>
<proteinExistence type="predicted"/>
<gene>
    <name evidence="8" type="ORF">AKJ09_01463</name>
</gene>
<dbReference type="CDD" id="cd04301">
    <property type="entry name" value="NAT_SF"/>
    <property type="match status" value="1"/>
</dbReference>
<dbReference type="InterPro" id="IPR016181">
    <property type="entry name" value="Acyl_CoA_acyltransferase"/>
</dbReference>
<evidence type="ECO:0000256" key="2">
    <source>
        <dbReference type="ARBA" id="ARBA00022475"/>
    </source>
</evidence>
<feature type="transmembrane region" description="Helical" evidence="6">
    <location>
        <begin position="418"/>
        <end position="437"/>
    </location>
</feature>
<organism evidence="8 9">
    <name type="scientific">Labilithrix luteola</name>
    <dbReference type="NCBI Taxonomy" id="1391654"/>
    <lineage>
        <taxon>Bacteria</taxon>
        <taxon>Pseudomonadati</taxon>
        <taxon>Myxococcota</taxon>
        <taxon>Polyangia</taxon>
        <taxon>Polyangiales</taxon>
        <taxon>Labilitrichaceae</taxon>
        <taxon>Labilithrix</taxon>
    </lineage>
</organism>
<keyword evidence="2" id="KW-1003">Cell membrane</keyword>
<evidence type="ECO:0000256" key="3">
    <source>
        <dbReference type="ARBA" id="ARBA00022692"/>
    </source>
</evidence>
<dbReference type="STRING" id="1391654.AKJ09_01463"/>
<dbReference type="InterPro" id="IPR000182">
    <property type="entry name" value="GNAT_dom"/>
</dbReference>
<dbReference type="Gene3D" id="3.40.630.30">
    <property type="match status" value="1"/>
</dbReference>
<feature type="transmembrane region" description="Helical" evidence="6">
    <location>
        <begin position="332"/>
        <end position="353"/>
    </location>
</feature>
<accession>A0A0K1PNV9</accession>
<dbReference type="PATRIC" id="fig|1391654.3.peg.1479"/>
<dbReference type="GO" id="GO:0016747">
    <property type="term" value="F:acyltransferase activity, transferring groups other than amino-acyl groups"/>
    <property type="evidence" value="ECO:0007669"/>
    <property type="project" value="InterPro"/>
</dbReference>
<evidence type="ECO:0000256" key="6">
    <source>
        <dbReference type="SAM" id="Phobius"/>
    </source>
</evidence>
<feature type="transmembrane region" description="Helical" evidence="6">
    <location>
        <begin position="359"/>
        <end position="377"/>
    </location>
</feature>
<reference evidence="8 9" key="1">
    <citation type="submission" date="2015-08" db="EMBL/GenBank/DDBJ databases">
        <authorList>
            <person name="Babu N.S."/>
            <person name="Beckwith C.J."/>
            <person name="Beseler K.G."/>
            <person name="Brison A."/>
            <person name="Carone J.V."/>
            <person name="Caskin T.P."/>
            <person name="Diamond M."/>
            <person name="Durham M.E."/>
            <person name="Foxe J.M."/>
            <person name="Go M."/>
            <person name="Henderson B.A."/>
            <person name="Jones I.B."/>
            <person name="McGettigan J.A."/>
            <person name="Micheletti S.J."/>
            <person name="Nasrallah M.E."/>
            <person name="Ortiz D."/>
            <person name="Piller C.R."/>
            <person name="Privatt S.R."/>
            <person name="Schneider S.L."/>
            <person name="Sharp S."/>
            <person name="Smith T.C."/>
            <person name="Stanton J.D."/>
            <person name="Ullery H.E."/>
            <person name="Wilson R.J."/>
            <person name="Serrano M.G."/>
            <person name="Buck G."/>
            <person name="Lee V."/>
            <person name="Wang Y."/>
            <person name="Carvalho R."/>
            <person name="Voegtly L."/>
            <person name="Shi R."/>
            <person name="Duckworth R."/>
            <person name="Johnson A."/>
            <person name="Loviza R."/>
            <person name="Walstead R."/>
            <person name="Shah Z."/>
            <person name="Kiflezghi M."/>
            <person name="Wade K."/>
            <person name="Ball S.L."/>
            <person name="Bradley K.W."/>
            <person name="Asai D.J."/>
            <person name="Bowman C.A."/>
            <person name="Russell D.A."/>
            <person name="Pope W.H."/>
            <person name="Jacobs-Sera D."/>
            <person name="Hendrix R.W."/>
            <person name="Hatfull G.F."/>
        </authorList>
    </citation>
    <scope>NUCLEOTIDE SEQUENCE [LARGE SCALE GENOMIC DNA]</scope>
    <source>
        <strain evidence="8 9">DSM 27648</strain>
    </source>
</reference>
<dbReference type="AlphaFoldDB" id="A0A0K1PNV9"/>
<dbReference type="PANTHER" id="PTHR34697:SF2">
    <property type="entry name" value="PHOSPHATIDYLGLYCEROL LYSYLTRANSFERASE"/>
    <property type="match status" value="1"/>
</dbReference>
<evidence type="ECO:0000256" key="4">
    <source>
        <dbReference type="ARBA" id="ARBA00022989"/>
    </source>
</evidence>
<keyword evidence="5 6" id="KW-0472">Membrane</keyword>
<dbReference type="GO" id="GO:0055091">
    <property type="term" value="P:phospholipid homeostasis"/>
    <property type="evidence" value="ECO:0007669"/>
    <property type="project" value="TreeGrafter"/>
</dbReference>
<evidence type="ECO:0000256" key="5">
    <source>
        <dbReference type="ARBA" id="ARBA00023136"/>
    </source>
</evidence>
<dbReference type="KEGG" id="llu:AKJ09_01463"/>
<dbReference type="InterPro" id="IPR024320">
    <property type="entry name" value="LPG_synthase_C"/>
</dbReference>
<evidence type="ECO:0000313" key="8">
    <source>
        <dbReference type="EMBL" id="AKU94799.1"/>
    </source>
</evidence>
<dbReference type="EMBL" id="CP012333">
    <property type="protein sequence ID" value="AKU94799.1"/>
    <property type="molecule type" value="Genomic_DNA"/>
</dbReference>
<dbReference type="InterPro" id="IPR051211">
    <property type="entry name" value="PG_lysyltransferase"/>
</dbReference>
<keyword evidence="9" id="KW-1185">Reference proteome</keyword>
<keyword evidence="4 6" id="KW-1133">Transmembrane helix</keyword>
<dbReference type="PANTHER" id="PTHR34697">
    <property type="entry name" value="PHOSPHATIDYLGLYCEROL LYSYLTRANSFERASE"/>
    <property type="match status" value="1"/>
</dbReference>
<evidence type="ECO:0000256" key="1">
    <source>
        <dbReference type="ARBA" id="ARBA00004651"/>
    </source>
</evidence>
<dbReference type="SUPFAM" id="SSF55729">
    <property type="entry name" value="Acyl-CoA N-acyltransferases (Nat)"/>
    <property type="match status" value="1"/>
</dbReference>
<sequence>MLDLVRRHGWNATAFQTLGGEYSYFFHGEGEARGCVAYVDTGRAWVAAGAPIVAEESIAELATEFVRAARAAGKRCCFFAVEDRLPDATGEALRSIRIGEQPVWDPREWPEILREHKSLREQLRRARAKGVRVREVSPEELAHGPTGEAIRTVAERWLAAHEMAPMGFLVDVEPLSRAPHRACFVAEREGTVIGFAGVIPVPARGGWFVENLLRVPDAPNGTAELLVDTVMRWAANVKCQWLTLGLAPLAGDVPGALRFARRFSAPLYDFEGLRRYKAKLQPRVWSAIHLSYPSEQSAGASLFDALEAFTRGGFVRFGLATLLRGPTFVLRLLALALVPWTILLAIAPARLWFGTPAVKWFWVAFDIVVALGLFRLLRTRDVALMTVLAVAVTSDALLTLVEAIVWNVRHMQGVGDALVVLAACAAPALASVVLWGARGRILRMRGV</sequence>
<protein>
    <recommendedName>
        <fullName evidence="7">N-acetyltransferase domain-containing protein</fullName>
    </recommendedName>
</protein>
<keyword evidence="3 6" id="KW-0812">Transmembrane</keyword>
<dbReference type="PROSITE" id="PS51186">
    <property type="entry name" value="GNAT"/>
    <property type="match status" value="1"/>
</dbReference>